<dbReference type="EC" id="1.3.1.20" evidence="3"/>
<protein>
    <recommendedName>
        <fullName evidence="5">Trans-1,2-dihydrobenzene-1,2-diol dehydrogenase</fullName>
        <ecNumber evidence="4">1.1.1.179</ecNumber>
        <ecNumber evidence="3">1.3.1.20</ecNumber>
    </recommendedName>
    <alternativeName>
        <fullName evidence="8">D-xylose 1-dehydrogenase</fullName>
    </alternativeName>
    <alternativeName>
        <fullName evidence="7">D-xylose-NADP dehydrogenase</fullName>
    </alternativeName>
    <alternativeName>
        <fullName evidence="6">Dimeric dihydrodiol dehydrogenase</fullName>
    </alternativeName>
</protein>
<accession>A0A1B0GPG9</accession>
<dbReference type="Pfam" id="PF22725">
    <property type="entry name" value="GFO_IDH_MocA_C3"/>
    <property type="match status" value="1"/>
</dbReference>
<evidence type="ECO:0000256" key="1">
    <source>
        <dbReference type="ARBA" id="ARBA00010928"/>
    </source>
</evidence>
<evidence type="ECO:0000256" key="7">
    <source>
        <dbReference type="ARBA" id="ARBA00042988"/>
    </source>
</evidence>
<evidence type="ECO:0000256" key="6">
    <source>
        <dbReference type="ARBA" id="ARBA00042926"/>
    </source>
</evidence>
<evidence type="ECO:0000256" key="2">
    <source>
        <dbReference type="ARBA" id="ARBA00023002"/>
    </source>
</evidence>
<dbReference type="InterPro" id="IPR050984">
    <property type="entry name" value="Gfo/Idh/MocA_domain"/>
</dbReference>
<evidence type="ECO:0000313" key="13">
    <source>
        <dbReference type="EnsemblMetazoa" id="PPAI007145-PA"/>
    </source>
</evidence>
<feature type="domain" description="GFO/IDH/MocA-like oxidoreductase" evidence="12">
    <location>
        <begin position="132"/>
        <end position="244"/>
    </location>
</feature>
<reference evidence="13" key="1">
    <citation type="submission" date="2022-08" db="UniProtKB">
        <authorList>
            <consortium name="EnsemblMetazoa"/>
        </authorList>
    </citation>
    <scope>IDENTIFICATION</scope>
    <source>
        <strain evidence="13">Israel</strain>
    </source>
</reference>
<dbReference type="Proteomes" id="UP000092462">
    <property type="component" value="Unassembled WGS sequence"/>
</dbReference>
<dbReference type="Pfam" id="PF01408">
    <property type="entry name" value="GFO_IDH_MocA"/>
    <property type="match status" value="1"/>
</dbReference>
<dbReference type="EC" id="1.1.1.179" evidence="4"/>
<dbReference type="GO" id="GO:0047837">
    <property type="term" value="F:D-xylose 1-dehydrogenase (NADP+) activity"/>
    <property type="evidence" value="ECO:0007669"/>
    <property type="project" value="UniProtKB-EC"/>
</dbReference>
<dbReference type="VEuPathDB" id="VectorBase:PPAI007145"/>
<dbReference type="InterPro" id="IPR036291">
    <property type="entry name" value="NAD(P)-bd_dom_sf"/>
</dbReference>
<proteinExistence type="inferred from homology"/>
<dbReference type="PANTHER" id="PTHR22604:SF105">
    <property type="entry name" value="TRANS-1,2-DIHYDROBENZENE-1,2-DIOL DEHYDROGENASE"/>
    <property type="match status" value="1"/>
</dbReference>
<organism evidence="13 14">
    <name type="scientific">Phlebotomus papatasi</name>
    <name type="common">Sandfly</name>
    <dbReference type="NCBI Taxonomy" id="29031"/>
    <lineage>
        <taxon>Eukaryota</taxon>
        <taxon>Metazoa</taxon>
        <taxon>Ecdysozoa</taxon>
        <taxon>Arthropoda</taxon>
        <taxon>Hexapoda</taxon>
        <taxon>Insecta</taxon>
        <taxon>Pterygota</taxon>
        <taxon>Neoptera</taxon>
        <taxon>Endopterygota</taxon>
        <taxon>Diptera</taxon>
        <taxon>Nematocera</taxon>
        <taxon>Psychodoidea</taxon>
        <taxon>Psychodidae</taxon>
        <taxon>Phlebotomus</taxon>
        <taxon>Phlebotomus</taxon>
    </lineage>
</organism>
<comment type="catalytic activity">
    <reaction evidence="9">
        <text>(1R,2R)-1,2-dihydrobenzene-1,2-diol + NADP(+) = catechol + NADPH + H(+)</text>
        <dbReference type="Rhea" id="RHEA:16729"/>
        <dbReference type="ChEBI" id="CHEBI:10702"/>
        <dbReference type="ChEBI" id="CHEBI:15378"/>
        <dbReference type="ChEBI" id="CHEBI:18135"/>
        <dbReference type="ChEBI" id="CHEBI:57783"/>
        <dbReference type="ChEBI" id="CHEBI:58349"/>
        <dbReference type="EC" id="1.3.1.20"/>
    </reaction>
</comment>
<dbReference type="AlphaFoldDB" id="A0A1B0GPG9"/>
<dbReference type="InterPro" id="IPR000683">
    <property type="entry name" value="Gfo/Idh/MocA-like_OxRdtase_N"/>
</dbReference>
<dbReference type="Gene3D" id="3.30.360.10">
    <property type="entry name" value="Dihydrodipicolinate Reductase, domain 2"/>
    <property type="match status" value="1"/>
</dbReference>
<feature type="domain" description="Gfo/Idh/MocA-like oxidoreductase N-terminal" evidence="11">
    <location>
        <begin position="4"/>
        <end position="121"/>
    </location>
</feature>
<evidence type="ECO:0000256" key="4">
    <source>
        <dbReference type="ARBA" id="ARBA00038984"/>
    </source>
</evidence>
<dbReference type="VEuPathDB" id="VectorBase:PPAPM1_007793"/>
<keyword evidence="14" id="KW-1185">Reference proteome</keyword>
<keyword evidence="2" id="KW-0560">Oxidoreductase</keyword>
<dbReference type="GO" id="GO:0047115">
    <property type="term" value="F:trans-1,2-dihydrobenzene-1,2-diol dehydrogenase activity"/>
    <property type="evidence" value="ECO:0007669"/>
    <property type="project" value="UniProtKB-EC"/>
</dbReference>
<dbReference type="Gene3D" id="3.40.50.720">
    <property type="entry name" value="NAD(P)-binding Rossmann-like Domain"/>
    <property type="match status" value="1"/>
</dbReference>
<evidence type="ECO:0000256" key="9">
    <source>
        <dbReference type="ARBA" id="ARBA00047423"/>
    </source>
</evidence>
<dbReference type="EMBL" id="AJVK01033660">
    <property type="status" value="NOT_ANNOTATED_CDS"/>
    <property type="molecule type" value="Genomic_DNA"/>
</dbReference>
<evidence type="ECO:0000313" key="14">
    <source>
        <dbReference type="Proteomes" id="UP000092462"/>
    </source>
</evidence>
<evidence type="ECO:0000256" key="10">
    <source>
        <dbReference type="ARBA" id="ARBA00049233"/>
    </source>
</evidence>
<comment type="catalytic activity">
    <reaction evidence="10">
        <text>D-xylose + NADP(+) = D-xylono-1,5-lactone + NADPH + H(+)</text>
        <dbReference type="Rhea" id="RHEA:22000"/>
        <dbReference type="ChEBI" id="CHEBI:15378"/>
        <dbReference type="ChEBI" id="CHEBI:15867"/>
        <dbReference type="ChEBI" id="CHEBI:53455"/>
        <dbReference type="ChEBI" id="CHEBI:57783"/>
        <dbReference type="ChEBI" id="CHEBI:58349"/>
        <dbReference type="EC" id="1.1.1.179"/>
    </reaction>
</comment>
<dbReference type="SUPFAM" id="SSF51735">
    <property type="entry name" value="NAD(P)-binding Rossmann-fold domains"/>
    <property type="match status" value="1"/>
</dbReference>
<evidence type="ECO:0000256" key="8">
    <source>
        <dbReference type="ARBA" id="ARBA00043025"/>
    </source>
</evidence>
<dbReference type="EnsemblMetazoa" id="PPAI007145-RA">
    <property type="protein sequence ID" value="PPAI007145-PA"/>
    <property type="gene ID" value="PPAI007145"/>
</dbReference>
<evidence type="ECO:0000256" key="5">
    <source>
        <dbReference type="ARBA" id="ARBA00040603"/>
    </source>
</evidence>
<evidence type="ECO:0000259" key="11">
    <source>
        <dbReference type="Pfam" id="PF01408"/>
    </source>
</evidence>
<evidence type="ECO:0000256" key="3">
    <source>
        <dbReference type="ARBA" id="ARBA00038853"/>
    </source>
</evidence>
<evidence type="ECO:0000259" key="12">
    <source>
        <dbReference type="Pfam" id="PF22725"/>
    </source>
</evidence>
<sequence>MALKWGIVTTGFIAHDFVNALSSLPANEHEVVAVAARNKNKAEEFAATHGIPRAYEGYESIAKDPEVEVVYVAALNPNHYEISKQMLEHGKHVLCEKPLCMNEKEARKLITFAESKKLFLMEAIWSRFFPSYRYLKRQIESGALGDIKEVNVTFGFHLDSDRVQKRALGGGTILDLGVYTIQVSQWAFREPPKEIKATGKLNDDGVDIETKSELIYSTGVAKIQTSATKKLKNEAVIIGTKGQITLNDTFWCPISLTDIDGTVKTWPLPNGKDPHFNFPNSCGLRYEAEEVRQCIRAGLLQSEHVSHNDSLVIAKIEDEIRRQIGVKYDADEQ</sequence>
<name>A0A1B0GPG9_PHLPP</name>
<dbReference type="InterPro" id="IPR055170">
    <property type="entry name" value="GFO_IDH_MocA-like_dom"/>
</dbReference>
<dbReference type="SUPFAM" id="SSF55347">
    <property type="entry name" value="Glyceraldehyde-3-phosphate dehydrogenase-like, C-terminal domain"/>
    <property type="match status" value="1"/>
</dbReference>
<comment type="similarity">
    <text evidence="1">Belongs to the Gfo/Idh/MocA family.</text>
</comment>
<dbReference type="PANTHER" id="PTHR22604">
    <property type="entry name" value="OXIDOREDUCTASES"/>
    <property type="match status" value="1"/>
</dbReference>
<dbReference type="GO" id="GO:0000166">
    <property type="term" value="F:nucleotide binding"/>
    <property type="evidence" value="ECO:0007669"/>
    <property type="project" value="InterPro"/>
</dbReference>